<dbReference type="Proteomes" id="UP000754750">
    <property type="component" value="Unassembled WGS sequence"/>
</dbReference>
<organism evidence="1 2">
    <name type="scientific">Faecalispora sporosphaeroides</name>
    <dbReference type="NCBI Taxonomy" id="1549"/>
    <lineage>
        <taxon>Bacteria</taxon>
        <taxon>Bacillati</taxon>
        <taxon>Bacillota</taxon>
        <taxon>Clostridia</taxon>
        <taxon>Eubacteriales</taxon>
        <taxon>Oscillospiraceae</taxon>
        <taxon>Faecalispora</taxon>
    </lineage>
</organism>
<dbReference type="EMBL" id="SVNY01000001">
    <property type="protein sequence ID" value="MBE6832498.1"/>
    <property type="molecule type" value="Genomic_DNA"/>
</dbReference>
<reference evidence="1" key="1">
    <citation type="submission" date="2019-04" db="EMBL/GenBank/DDBJ databases">
        <title>Evolution of Biomass-Degrading Anaerobic Consortia Revealed by Metagenomics.</title>
        <authorList>
            <person name="Peng X."/>
        </authorList>
    </citation>
    <scope>NUCLEOTIDE SEQUENCE</scope>
    <source>
        <strain evidence="1">SIG551</strain>
    </source>
</reference>
<dbReference type="AlphaFoldDB" id="A0A928Q233"/>
<comment type="caution">
    <text evidence="1">The sequence shown here is derived from an EMBL/GenBank/DDBJ whole genome shotgun (WGS) entry which is preliminary data.</text>
</comment>
<proteinExistence type="predicted"/>
<evidence type="ECO:0000313" key="1">
    <source>
        <dbReference type="EMBL" id="MBE6832498.1"/>
    </source>
</evidence>
<dbReference type="RefSeq" id="WP_033402307.1">
    <property type="nucleotide sequence ID" value="NZ_JBKWRC010000005.1"/>
</dbReference>
<name>A0A928Q233_9FIRM</name>
<evidence type="ECO:0000313" key="2">
    <source>
        <dbReference type="Proteomes" id="UP000754750"/>
    </source>
</evidence>
<sequence>MKTILLCGKQSDTVISQAMIDVLRRYGRVQYYNGIQLSSAPGETPGVFCIYDCERLPALSTPDSVLVFKNSFTPSSEPVRLPHGIPAVFSSRCEKAAEQLKGAPVIPVACGTSSKDTLSVASLTEGSACVSLLRSLCTLTGEILEPKDISVALQREMGTYSLLAACAVCLLCGIDSEPGYRF</sequence>
<accession>A0A928Q233</accession>
<protein>
    <submittedName>
        <fullName evidence="1">Uncharacterized protein</fullName>
    </submittedName>
</protein>
<gene>
    <name evidence="1" type="ORF">E7512_02770</name>
</gene>